<sequence length="255" mass="26793">MVDAHGNGHSTGDLGRRAALRRVEIGLSREEVAERAGMAPGYVAYVEEYTPLLTHSAMYRLAQALRTTPDQLLGAADEATPEQAAPPGTRTLVVALTRHECMALIEHGGVGRVAFVDPEGRVPLVQPVHYALIGSDVCFRASAVGALARALTHDGGAHDVGFQADRLVGTPWKGWTVLVTGPATLIRDSREAHAAHAAAPVCPWSAGEREICVRIVPAEVSGHRVSALRPSVWDASPEPRAGLRLAAAGGEAGHG</sequence>
<dbReference type="InterPro" id="IPR012349">
    <property type="entry name" value="Split_barrel_FMN-bd"/>
</dbReference>
<organism evidence="2 3">
    <name type="scientific">Nocardiopsis aegyptia</name>
    <dbReference type="NCBI Taxonomy" id="220378"/>
    <lineage>
        <taxon>Bacteria</taxon>
        <taxon>Bacillati</taxon>
        <taxon>Actinomycetota</taxon>
        <taxon>Actinomycetes</taxon>
        <taxon>Streptosporangiales</taxon>
        <taxon>Nocardiopsidaceae</taxon>
        <taxon>Nocardiopsis</taxon>
    </lineage>
</organism>
<dbReference type="Pfam" id="PF12900">
    <property type="entry name" value="Pyridox_ox_2"/>
    <property type="match status" value="1"/>
</dbReference>
<dbReference type="InterPro" id="IPR024747">
    <property type="entry name" value="Pyridox_Oxase-rel"/>
</dbReference>
<dbReference type="GO" id="GO:0003677">
    <property type="term" value="F:DNA binding"/>
    <property type="evidence" value="ECO:0007669"/>
    <property type="project" value="InterPro"/>
</dbReference>
<dbReference type="Gene3D" id="2.30.110.10">
    <property type="entry name" value="Electron Transport, Fmn-binding Protein, Chain A"/>
    <property type="match status" value="1"/>
</dbReference>
<gene>
    <name evidence="2" type="ORF">HNR10_004642</name>
</gene>
<dbReference type="CDD" id="cd00093">
    <property type="entry name" value="HTH_XRE"/>
    <property type="match status" value="1"/>
</dbReference>
<dbReference type="Pfam" id="PF01381">
    <property type="entry name" value="HTH_3"/>
    <property type="match status" value="1"/>
</dbReference>
<dbReference type="Proteomes" id="UP000572051">
    <property type="component" value="Unassembled WGS sequence"/>
</dbReference>
<evidence type="ECO:0000313" key="3">
    <source>
        <dbReference type="Proteomes" id="UP000572051"/>
    </source>
</evidence>
<dbReference type="AlphaFoldDB" id="A0A7Z0ER44"/>
<comment type="caution">
    <text evidence="2">The sequence shown here is derived from an EMBL/GenBank/DDBJ whole genome shotgun (WGS) entry which is preliminary data.</text>
</comment>
<name>A0A7Z0ER44_9ACTN</name>
<dbReference type="SUPFAM" id="SSF50475">
    <property type="entry name" value="FMN-binding split barrel"/>
    <property type="match status" value="1"/>
</dbReference>
<keyword evidence="3" id="KW-1185">Reference proteome</keyword>
<dbReference type="EMBL" id="JACCFS010000001">
    <property type="protein sequence ID" value="NYJ36761.1"/>
    <property type="molecule type" value="Genomic_DNA"/>
</dbReference>
<dbReference type="Gene3D" id="1.10.260.40">
    <property type="entry name" value="lambda repressor-like DNA-binding domains"/>
    <property type="match status" value="1"/>
</dbReference>
<accession>A0A7Z0ER44</accession>
<dbReference type="InterPro" id="IPR010982">
    <property type="entry name" value="Lambda_DNA-bd_dom_sf"/>
</dbReference>
<evidence type="ECO:0000313" key="2">
    <source>
        <dbReference type="EMBL" id="NYJ36761.1"/>
    </source>
</evidence>
<protein>
    <submittedName>
        <fullName evidence="2">Nitroimidazol reductase NimA-like FMN-containing flavoprotein (Pyridoxamine 5'-phosphate oxidase superfamily)</fullName>
    </submittedName>
</protein>
<dbReference type="RefSeq" id="WP_179826911.1">
    <property type="nucleotide sequence ID" value="NZ_JACCFS010000001.1"/>
</dbReference>
<reference evidence="2 3" key="1">
    <citation type="submission" date="2020-07" db="EMBL/GenBank/DDBJ databases">
        <title>Sequencing the genomes of 1000 actinobacteria strains.</title>
        <authorList>
            <person name="Klenk H.-P."/>
        </authorList>
    </citation>
    <scope>NUCLEOTIDE SEQUENCE [LARGE SCALE GENOMIC DNA]</scope>
    <source>
        <strain evidence="2 3">DSM 44442</strain>
    </source>
</reference>
<feature type="domain" description="HTH cro/C1-type" evidence="1">
    <location>
        <begin position="22"/>
        <end position="72"/>
    </location>
</feature>
<dbReference type="SUPFAM" id="SSF47413">
    <property type="entry name" value="lambda repressor-like DNA-binding domains"/>
    <property type="match status" value="1"/>
</dbReference>
<evidence type="ECO:0000259" key="1">
    <source>
        <dbReference type="PROSITE" id="PS50943"/>
    </source>
</evidence>
<dbReference type="InterPro" id="IPR001387">
    <property type="entry name" value="Cro/C1-type_HTH"/>
</dbReference>
<dbReference type="PROSITE" id="PS50943">
    <property type="entry name" value="HTH_CROC1"/>
    <property type="match status" value="1"/>
</dbReference>
<proteinExistence type="predicted"/>
<dbReference type="SMART" id="SM00530">
    <property type="entry name" value="HTH_XRE"/>
    <property type="match status" value="1"/>
</dbReference>